<dbReference type="AlphaFoldDB" id="A0A167N184"/>
<comment type="caution">
    <text evidence="1">The sequence shown here is derived from an EMBL/GenBank/DDBJ whole genome shotgun (WGS) entry which is preliminary data.</text>
</comment>
<accession>A0A167N184</accession>
<dbReference type="EMBL" id="AUXX01000015">
    <property type="protein sequence ID" value="KZN67300.1"/>
    <property type="molecule type" value="Genomic_DNA"/>
</dbReference>
<sequence length="44" mass="4965">MKQKKNLKVKKINLVELKKVVGGEVANQNYRAARVDASELNAMH</sequence>
<dbReference type="RefSeq" id="WP_269203525.1">
    <property type="nucleotide sequence ID" value="NZ_AUXX01000015.1"/>
</dbReference>
<evidence type="ECO:0000313" key="1">
    <source>
        <dbReference type="EMBL" id="KZN67300.1"/>
    </source>
</evidence>
<organism evidence="1 2">
    <name type="scientific">Pseudoalteromonas luteoviolacea S4060-1</name>
    <dbReference type="NCBI Taxonomy" id="1365257"/>
    <lineage>
        <taxon>Bacteria</taxon>
        <taxon>Pseudomonadati</taxon>
        <taxon>Pseudomonadota</taxon>
        <taxon>Gammaproteobacteria</taxon>
        <taxon>Alteromonadales</taxon>
        <taxon>Pseudoalteromonadaceae</taxon>
        <taxon>Pseudoalteromonas</taxon>
    </lineage>
</organism>
<protein>
    <submittedName>
        <fullName evidence="1">Uncharacterized protein</fullName>
    </submittedName>
</protein>
<reference evidence="1 2" key="1">
    <citation type="submission" date="2013-07" db="EMBL/GenBank/DDBJ databases">
        <title>Comparative Genomic and Metabolomic Analysis of Twelve Strains of Pseudoalteromonas luteoviolacea.</title>
        <authorList>
            <person name="Vynne N.G."/>
            <person name="Mansson M."/>
            <person name="Gram L."/>
        </authorList>
    </citation>
    <scope>NUCLEOTIDE SEQUENCE [LARGE SCALE GENOMIC DNA]</scope>
    <source>
        <strain evidence="1 2">S4060-1</strain>
    </source>
</reference>
<name>A0A167N184_9GAMM</name>
<proteinExistence type="predicted"/>
<dbReference type="Proteomes" id="UP000076661">
    <property type="component" value="Unassembled WGS sequence"/>
</dbReference>
<evidence type="ECO:0000313" key="2">
    <source>
        <dbReference type="Proteomes" id="UP000076661"/>
    </source>
</evidence>
<gene>
    <name evidence="1" type="ORF">N478_17915</name>
</gene>
<dbReference type="PATRIC" id="fig|1365257.3.peg.2277"/>